<organism evidence="1">
    <name type="scientific">Timema cristinae</name>
    <name type="common">Walking stick</name>
    <dbReference type="NCBI Taxonomy" id="61476"/>
    <lineage>
        <taxon>Eukaryota</taxon>
        <taxon>Metazoa</taxon>
        <taxon>Ecdysozoa</taxon>
        <taxon>Arthropoda</taxon>
        <taxon>Hexapoda</taxon>
        <taxon>Insecta</taxon>
        <taxon>Pterygota</taxon>
        <taxon>Neoptera</taxon>
        <taxon>Polyneoptera</taxon>
        <taxon>Phasmatodea</taxon>
        <taxon>Timematodea</taxon>
        <taxon>Timematoidea</taxon>
        <taxon>Timematidae</taxon>
        <taxon>Timema</taxon>
    </lineage>
</organism>
<sequence length="99" mass="10832">MCLFIFGGGDEMEREPRMVETTLPGEQMPLGRFQTIAYDFSPCVVSGTALCIPKDAASHRVQYSAVHTKGRGFTTVFNTALCIPKDAASHLLIDLELLP</sequence>
<accession>A0A7R9CPN0</accession>
<evidence type="ECO:0000313" key="1">
    <source>
        <dbReference type="EMBL" id="CAD7398957.1"/>
    </source>
</evidence>
<dbReference type="EMBL" id="OC317768">
    <property type="protein sequence ID" value="CAD7398957.1"/>
    <property type="molecule type" value="Genomic_DNA"/>
</dbReference>
<proteinExistence type="predicted"/>
<dbReference type="AlphaFoldDB" id="A0A7R9CPN0"/>
<gene>
    <name evidence="1" type="ORF">TCEB3V08_LOCUS4741</name>
</gene>
<name>A0A7R9CPN0_TIMCR</name>
<protein>
    <submittedName>
        <fullName evidence="1">Uncharacterized protein</fullName>
    </submittedName>
</protein>
<reference evidence="1" key="1">
    <citation type="submission" date="2020-11" db="EMBL/GenBank/DDBJ databases">
        <authorList>
            <person name="Tran Van P."/>
        </authorList>
    </citation>
    <scope>NUCLEOTIDE SEQUENCE</scope>
</reference>